<dbReference type="Proteomes" id="UP001500067">
    <property type="component" value="Unassembled WGS sequence"/>
</dbReference>
<evidence type="ECO:0000313" key="1">
    <source>
        <dbReference type="EMBL" id="GAA4468982.1"/>
    </source>
</evidence>
<reference evidence="2" key="1">
    <citation type="journal article" date="2019" name="Int. J. Syst. Evol. Microbiol.">
        <title>The Global Catalogue of Microorganisms (GCM) 10K type strain sequencing project: providing services to taxonomists for standard genome sequencing and annotation.</title>
        <authorList>
            <consortium name="The Broad Institute Genomics Platform"/>
            <consortium name="The Broad Institute Genome Sequencing Center for Infectious Disease"/>
            <person name="Wu L."/>
            <person name="Ma J."/>
        </authorList>
    </citation>
    <scope>NUCLEOTIDE SEQUENCE [LARGE SCALE GENOMIC DNA]</scope>
    <source>
        <strain evidence="2">JCM 32105</strain>
    </source>
</reference>
<organism evidence="1 2">
    <name type="scientific">Nemorincola caseinilytica</name>
    <dbReference type="NCBI Taxonomy" id="2054315"/>
    <lineage>
        <taxon>Bacteria</taxon>
        <taxon>Pseudomonadati</taxon>
        <taxon>Bacteroidota</taxon>
        <taxon>Chitinophagia</taxon>
        <taxon>Chitinophagales</taxon>
        <taxon>Chitinophagaceae</taxon>
        <taxon>Nemorincola</taxon>
    </lineage>
</organism>
<dbReference type="EMBL" id="BAABFA010000019">
    <property type="protein sequence ID" value="GAA4468982.1"/>
    <property type="molecule type" value="Genomic_DNA"/>
</dbReference>
<evidence type="ECO:0000313" key="2">
    <source>
        <dbReference type="Proteomes" id="UP001500067"/>
    </source>
</evidence>
<gene>
    <name evidence="1" type="ORF">GCM10023093_27710</name>
</gene>
<protein>
    <submittedName>
        <fullName evidence="1">Uncharacterized protein</fullName>
    </submittedName>
</protein>
<name>A0ABP8NPL2_9BACT</name>
<proteinExistence type="predicted"/>
<keyword evidence="2" id="KW-1185">Reference proteome</keyword>
<accession>A0ABP8NPL2</accession>
<sequence length="55" mass="5794">MATADSYFAGSTNTTANPVTMPQSDSISISFQFIMDSNVTIISGDICSFGHITSL</sequence>
<comment type="caution">
    <text evidence="1">The sequence shown here is derived from an EMBL/GenBank/DDBJ whole genome shotgun (WGS) entry which is preliminary data.</text>
</comment>